<protein>
    <submittedName>
        <fullName evidence="2">Uncharacterized protein</fullName>
    </submittedName>
</protein>
<comment type="caution">
    <text evidence="2">The sequence shown here is derived from an EMBL/GenBank/DDBJ whole genome shotgun (WGS) entry which is preliminary data.</text>
</comment>
<evidence type="ECO:0000313" key="3">
    <source>
        <dbReference type="Proteomes" id="UP000268094"/>
    </source>
</evidence>
<keyword evidence="1" id="KW-1133">Transmembrane helix</keyword>
<dbReference type="Proteomes" id="UP000268094">
    <property type="component" value="Unassembled WGS sequence"/>
</dbReference>
<keyword evidence="3" id="KW-1185">Reference proteome</keyword>
<name>A0A3A8HNN2_9BACT</name>
<feature type="transmembrane region" description="Helical" evidence="1">
    <location>
        <begin position="41"/>
        <end position="59"/>
    </location>
</feature>
<organism evidence="2 3">
    <name type="scientific">Corallococcus terminator</name>
    <dbReference type="NCBI Taxonomy" id="2316733"/>
    <lineage>
        <taxon>Bacteria</taxon>
        <taxon>Pseudomonadati</taxon>
        <taxon>Myxococcota</taxon>
        <taxon>Myxococcia</taxon>
        <taxon>Myxococcales</taxon>
        <taxon>Cystobacterineae</taxon>
        <taxon>Myxococcaceae</taxon>
        <taxon>Corallococcus</taxon>
    </lineage>
</organism>
<keyword evidence="1" id="KW-0812">Transmembrane</keyword>
<dbReference type="EMBL" id="RAVZ01000642">
    <property type="protein sequence ID" value="RKG67471.1"/>
    <property type="molecule type" value="Genomic_DNA"/>
</dbReference>
<gene>
    <name evidence="2" type="ORF">D7V88_41080</name>
</gene>
<evidence type="ECO:0000313" key="2">
    <source>
        <dbReference type="EMBL" id="RKG67471.1"/>
    </source>
</evidence>
<reference evidence="3" key="1">
    <citation type="submission" date="2018-09" db="EMBL/GenBank/DDBJ databases">
        <authorList>
            <person name="Livingstone P.G."/>
            <person name="Whitworth D.E."/>
        </authorList>
    </citation>
    <scope>NUCLEOTIDE SEQUENCE [LARGE SCALE GENOMIC DNA]</scope>
    <source>
        <strain evidence="3">CA054A</strain>
    </source>
</reference>
<dbReference type="AlphaFoldDB" id="A0A3A8HNN2"/>
<dbReference type="RefSeq" id="WP_120545902.1">
    <property type="nucleotide sequence ID" value="NZ_RAVZ01000642.1"/>
</dbReference>
<accession>A0A3A8HNN2</accession>
<proteinExistence type="predicted"/>
<keyword evidence="1" id="KW-0472">Membrane</keyword>
<evidence type="ECO:0000256" key="1">
    <source>
        <dbReference type="SAM" id="Phobius"/>
    </source>
</evidence>
<sequence length="122" mass="13448">MRAPVYRDVEVRETILGLAFPSEALVVLGFTYLPLAVLDSALGSLAALVASYIGIRALTYGRPPQYLQHLVAFHVRRLSGGRISAANRARHKAFPVTAIPPWVHLHSRVQTSARRSPPDEPR</sequence>